<evidence type="ECO:0000313" key="4">
    <source>
        <dbReference type="EMBL" id="SFB11989.1"/>
    </source>
</evidence>
<dbReference type="InterPro" id="IPR050425">
    <property type="entry name" value="NAD(P)_dehydrat-like"/>
</dbReference>
<dbReference type="RefSeq" id="WP_091476173.1">
    <property type="nucleotide sequence ID" value="NZ_FOJT01000004.1"/>
</dbReference>
<dbReference type="PANTHER" id="PTHR10366">
    <property type="entry name" value="NAD DEPENDENT EPIMERASE/DEHYDRATASE"/>
    <property type="match status" value="1"/>
</dbReference>
<dbReference type="Proteomes" id="UP000199604">
    <property type="component" value="Unassembled WGS sequence"/>
</dbReference>
<evidence type="ECO:0000256" key="2">
    <source>
        <dbReference type="ARBA" id="ARBA00023445"/>
    </source>
</evidence>
<evidence type="ECO:0000256" key="1">
    <source>
        <dbReference type="ARBA" id="ARBA00023002"/>
    </source>
</evidence>
<gene>
    <name evidence="4" type="ORF">SAMN05660845_1727</name>
</gene>
<dbReference type="AlphaFoldDB" id="A0A1I0YF29"/>
<proteinExistence type="inferred from homology"/>
<name>A0A1I0YF29_9FLAO</name>
<dbReference type="InterPro" id="IPR036291">
    <property type="entry name" value="NAD(P)-bd_dom_sf"/>
</dbReference>
<comment type="similarity">
    <text evidence="2">Belongs to the NAD(P)-dependent epimerase/dehydratase family. Dihydroflavonol-4-reductase subfamily.</text>
</comment>
<reference evidence="5" key="1">
    <citation type="submission" date="2016-10" db="EMBL/GenBank/DDBJ databases">
        <authorList>
            <person name="Varghese N."/>
            <person name="Submissions S."/>
        </authorList>
    </citation>
    <scope>NUCLEOTIDE SEQUENCE [LARGE SCALE GENOMIC DNA]</scope>
    <source>
        <strain evidence="5">DSM 21789</strain>
    </source>
</reference>
<organism evidence="4 5">
    <name type="scientific">Flavobacterium swingsii</name>
    <dbReference type="NCBI Taxonomy" id="498292"/>
    <lineage>
        <taxon>Bacteria</taxon>
        <taxon>Pseudomonadati</taxon>
        <taxon>Bacteroidota</taxon>
        <taxon>Flavobacteriia</taxon>
        <taxon>Flavobacteriales</taxon>
        <taxon>Flavobacteriaceae</taxon>
        <taxon>Flavobacterium</taxon>
    </lineage>
</organism>
<keyword evidence="1" id="KW-0560">Oxidoreductase</keyword>
<evidence type="ECO:0000313" key="5">
    <source>
        <dbReference type="Proteomes" id="UP000199604"/>
    </source>
</evidence>
<dbReference type="PANTHER" id="PTHR10366:SF564">
    <property type="entry name" value="STEROL-4-ALPHA-CARBOXYLATE 3-DEHYDROGENASE, DECARBOXYLATING"/>
    <property type="match status" value="1"/>
</dbReference>
<dbReference type="InterPro" id="IPR001509">
    <property type="entry name" value="Epimerase_deHydtase"/>
</dbReference>
<dbReference type="EMBL" id="FOJT01000004">
    <property type="protein sequence ID" value="SFB11989.1"/>
    <property type="molecule type" value="Genomic_DNA"/>
</dbReference>
<dbReference type="Pfam" id="PF01370">
    <property type="entry name" value="Epimerase"/>
    <property type="match status" value="1"/>
</dbReference>
<dbReference type="STRING" id="498292.SAMN05660845_1727"/>
<dbReference type="OrthoDB" id="596910at2"/>
<accession>A0A1I0YF29</accession>
<dbReference type="Gene3D" id="3.40.50.720">
    <property type="entry name" value="NAD(P)-binding Rossmann-like Domain"/>
    <property type="match status" value="1"/>
</dbReference>
<evidence type="ECO:0000259" key="3">
    <source>
        <dbReference type="Pfam" id="PF01370"/>
    </source>
</evidence>
<dbReference type="SUPFAM" id="SSF51735">
    <property type="entry name" value="NAD(P)-binding Rossmann-fold domains"/>
    <property type="match status" value="1"/>
</dbReference>
<sequence>MVLVTGATGLVGSHLVLHLLEQGQTVKALFRSKKGKQKVKTVFEHYNKQELFGKIHWCQADILDIPSLEVAFQDVNYVYHCAALISFDPKDEENLRKINIEGTQNIISFCIDFKIKKLCYVSSIAALGDLLPHETIVTEECEWNPEMQHNDYAISKYGAEMEVWRAQQEGLDVIVVNPGVILGPLFWIDGSGEIYTKVKNGLPFYTKGSTGFVCVGDVVTILSLLMQSDIAGEKFILISENKTYQELVFAIAETLQVKKPKLHAGKFLTSFAWRVDWFLATFFGKKRTLTKDLASALHSKDVYSNEKIIKQLDYKFIETDAYLNILKN</sequence>
<dbReference type="GO" id="GO:0016616">
    <property type="term" value="F:oxidoreductase activity, acting on the CH-OH group of donors, NAD or NADP as acceptor"/>
    <property type="evidence" value="ECO:0007669"/>
    <property type="project" value="TreeGrafter"/>
</dbReference>
<protein>
    <submittedName>
        <fullName evidence="4">Nucleoside-diphosphate-sugar epimerase</fullName>
    </submittedName>
</protein>
<feature type="domain" description="NAD-dependent epimerase/dehydratase" evidence="3">
    <location>
        <begin position="2"/>
        <end position="228"/>
    </location>
</feature>
<keyword evidence="5" id="KW-1185">Reference proteome</keyword>